<proteinExistence type="predicted"/>
<dbReference type="Pfam" id="PF03720">
    <property type="entry name" value="UDPG_MGDP_dh_C"/>
    <property type="match status" value="1"/>
</dbReference>
<keyword evidence="3" id="KW-1185">Reference proteome</keyword>
<dbReference type="PANTHER" id="PTHR43750">
    <property type="entry name" value="UDP-GLUCOSE 6-DEHYDROGENASE TUAD"/>
    <property type="match status" value="1"/>
</dbReference>
<organism evidence="2 3">
    <name type="scientific">Marine Group I thaumarchaeote SCGC AAA799-E16</name>
    <dbReference type="NCBI Taxonomy" id="1502292"/>
    <lineage>
        <taxon>Archaea</taxon>
        <taxon>Nitrososphaerota</taxon>
        <taxon>Marine Group I</taxon>
    </lineage>
</organism>
<reference evidence="2 3" key="1">
    <citation type="submission" date="2014-06" db="EMBL/GenBank/DDBJ databases">
        <authorList>
            <person name="Ngugi D.K."/>
            <person name="Blom J."/>
            <person name="Alam I."/>
            <person name="Rashid M."/>
            <person name="Ba Alawi W."/>
            <person name="Zhang G."/>
            <person name="Hikmawan T."/>
            <person name="Guan Y."/>
            <person name="Antunes A."/>
            <person name="Siam R."/>
            <person name="Eldorry H."/>
            <person name="Bajic V."/>
            <person name="Stingl U."/>
        </authorList>
    </citation>
    <scope>NUCLEOTIDE SEQUENCE [LARGE SCALE GENOMIC DNA]</scope>
    <source>
        <strain evidence="2">SCGC AAA799-E16</strain>
    </source>
</reference>
<evidence type="ECO:0000313" key="2">
    <source>
        <dbReference type="EMBL" id="KER06122.1"/>
    </source>
</evidence>
<dbReference type="SMART" id="SM00984">
    <property type="entry name" value="UDPG_MGDP_dh_C"/>
    <property type="match status" value="1"/>
</dbReference>
<evidence type="ECO:0000259" key="1">
    <source>
        <dbReference type="SMART" id="SM00984"/>
    </source>
</evidence>
<dbReference type="GO" id="GO:0051287">
    <property type="term" value="F:NAD binding"/>
    <property type="evidence" value="ECO:0007669"/>
    <property type="project" value="InterPro"/>
</dbReference>
<gene>
    <name evidence="2" type="primary">udg</name>
    <name evidence="2" type="ORF">AAA799E16_01221</name>
</gene>
<dbReference type="EC" id="1.1.1.22" evidence="2"/>
<keyword evidence="2" id="KW-0560">Oxidoreductase</keyword>
<dbReference type="InterPro" id="IPR036220">
    <property type="entry name" value="UDP-Glc/GDP-Man_DH_C_sf"/>
</dbReference>
<dbReference type="InterPro" id="IPR014027">
    <property type="entry name" value="UDP-Glc/GDP-Man_DH_C"/>
</dbReference>
<dbReference type="Gene3D" id="3.40.50.720">
    <property type="entry name" value="NAD(P)-binding Rossmann-like Domain"/>
    <property type="match status" value="1"/>
</dbReference>
<dbReference type="SUPFAM" id="SSF52413">
    <property type="entry name" value="UDP-glucose/GDP-mannose dehydrogenase C-terminal domain"/>
    <property type="match status" value="1"/>
</dbReference>
<dbReference type="GO" id="GO:0003979">
    <property type="term" value="F:UDP-glucose 6-dehydrogenase activity"/>
    <property type="evidence" value="ECO:0007669"/>
    <property type="project" value="UniProtKB-EC"/>
</dbReference>
<dbReference type="EMBL" id="JNVL01000016">
    <property type="protein sequence ID" value="KER06122.1"/>
    <property type="molecule type" value="Genomic_DNA"/>
</dbReference>
<sequence>IAFKPNTDDIRDSVSITLIKELLKNNAKVVAHDPMALENAKKIFKKKIQYTSSIKDALKNSDCGVVITDWKDYEKISKKDVANMKNKIIIDSRRMLKRIKSEVDYFAFGIGN</sequence>
<evidence type="ECO:0000313" key="3">
    <source>
        <dbReference type="Proteomes" id="UP000028027"/>
    </source>
</evidence>
<name>A0A081S5B9_9ARCH</name>
<dbReference type="AlphaFoldDB" id="A0A081S5B9"/>
<protein>
    <submittedName>
        <fullName evidence="2">UDP-glucose 6-dehydrogenase protein</fullName>
        <ecNumber evidence="2">1.1.1.22</ecNumber>
    </submittedName>
</protein>
<accession>A0A081S5B9</accession>
<dbReference type="PANTHER" id="PTHR43750:SF3">
    <property type="entry name" value="UDP-GLUCOSE 6-DEHYDROGENASE TUAD"/>
    <property type="match status" value="1"/>
</dbReference>
<feature type="non-terminal residue" evidence="2">
    <location>
        <position position="1"/>
    </location>
</feature>
<feature type="domain" description="UDP-glucose/GDP-mannose dehydrogenase C-terminal" evidence="1">
    <location>
        <begin position="1"/>
        <end position="98"/>
    </location>
</feature>
<comment type="caution">
    <text evidence="2">The sequence shown here is derived from an EMBL/GenBank/DDBJ whole genome shotgun (WGS) entry which is preliminary data.</text>
</comment>
<dbReference type="Proteomes" id="UP000028027">
    <property type="component" value="Unassembled WGS sequence"/>
</dbReference>